<dbReference type="AlphaFoldDB" id="A0AAV4V0R4"/>
<proteinExistence type="predicted"/>
<reference evidence="2 3" key="1">
    <citation type="submission" date="2021-06" db="EMBL/GenBank/DDBJ databases">
        <title>Caerostris darwini draft genome.</title>
        <authorList>
            <person name="Kono N."/>
            <person name="Arakawa K."/>
        </authorList>
    </citation>
    <scope>NUCLEOTIDE SEQUENCE [LARGE SCALE GENOMIC DNA]</scope>
</reference>
<name>A0AAV4V0R4_9ARAC</name>
<evidence type="ECO:0000313" key="3">
    <source>
        <dbReference type="Proteomes" id="UP001054837"/>
    </source>
</evidence>
<gene>
    <name evidence="2" type="primary">AVEN_219386_1</name>
    <name evidence="2" type="ORF">CDAR_171721</name>
</gene>
<feature type="region of interest" description="Disordered" evidence="1">
    <location>
        <begin position="46"/>
        <end position="67"/>
    </location>
</feature>
<organism evidence="2 3">
    <name type="scientific">Caerostris darwini</name>
    <dbReference type="NCBI Taxonomy" id="1538125"/>
    <lineage>
        <taxon>Eukaryota</taxon>
        <taxon>Metazoa</taxon>
        <taxon>Ecdysozoa</taxon>
        <taxon>Arthropoda</taxon>
        <taxon>Chelicerata</taxon>
        <taxon>Arachnida</taxon>
        <taxon>Araneae</taxon>
        <taxon>Araneomorphae</taxon>
        <taxon>Entelegynae</taxon>
        <taxon>Araneoidea</taxon>
        <taxon>Araneidae</taxon>
        <taxon>Caerostris</taxon>
    </lineage>
</organism>
<protein>
    <submittedName>
        <fullName evidence="2">Uncharacterized protein</fullName>
    </submittedName>
</protein>
<dbReference type="Proteomes" id="UP001054837">
    <property type="component" value="Unassembled WGS sequence"/>
</dbReference>
<comment type="caution">
    <text evidence="2">The sequence shown here is derived from an EMBL/GenBank/DDBJ whole genome shotgun (WGS) entry which is preliminary data.</text>
</comment>
<sequence length="143" mass="15680">MSSVRNIDVNADSDGKQGRIVHPVFAKCTTKDDTVPPEYRNKTFAQTNRIMSSTLPHSSSAGNIVGSSGQKTFMNKDKCGFYKRYSSKTLDNTKEISEQLEGNSDIIVSTAPINELNGQTASATTKGEFFIITHNKRNLISLS</sequence>
<accession>A0AAV4V0R4</accession>
<dbReference type="EMBL" id="BPLQ01012178">
    <property type="protein sequence ID" value="GIY63438.1"/>
    <property type="molecule type" value="Genomic_DNA"/>
</dbReference>
<keyword evidence="3" id="KW-1185">Reference proteome</keyword>
<evidence type="ECO:0000256" key="1">
    <source>
        <dbReference type="SAM" id="MobiDB-lite"/>
    </source>
</evidence>
<evidence type="ECO:0000313" key="2">
    <source>
        <dbReference type="EMBL" id="GIY63438.1"/>
    </source>
</evidence>